<accession>E1YHY2</accession>
<organism evidence="1">
    <name type="scientific">uncultured Desulfobacterium sp</name>
    <dbReference type="NCBI Taxonomy" id="201089"/>
    <lineage>
        <taxon>Bacteria</taxon>
        <taxon>Pseudomonadati</taxon>
        <taxon>Thermodesulfobacteriota</taxon>
        <taxon>Desulfobacteria</taxon>
        <taxon>Desulfobacterales</taxon>
        <taxon>Desulfobacteriaceae</taxon>
        <taxon>Desulfobacterium</taxon>
        <taxon>environmental samples</taxon>
    </lineage>
</organism>
<dbReference type="InterPro" id="IPR016167">
    <property type="entry name" value="FAD-bd_PCMH_sub1"/>
</dbReference>
<dbReference type="SUPFAM" id="SSF56176">
    <property type="entry name" value="FAD-binding/transporter-associated domain-like"/>
    <property type="match status" value="1"/>
</dbReference>
<dbReference type="GO" id="GO:0050660">
    <property type="term" value="F:flavin adenine dinucleotide binding"/>
    <property type="evidence" value="ECO:0007669"/>
    <property type="project" value="InterPro"/>
</dbReference>
<gene>
    <name evidence="1" type="ORF">N47_D30600</name>
</gene>
<dbReference type="AlphaFoldDB" id="E1YHY2"/>
<dbReference type="InterPro" id="IPR036318">
    <property type="entry name" value="FAD-bd_PCMH-like_sf"/>
</dbReference>
<dbReference type="Gene3D" id="3.30.43.10">
    <property type="entry name" value="Uridine Diphospho-n-acetylenolpyruvylglucosamine Reductase, domain 2"/>
    <property type="match status" value="1"/>
</dbReference>
<protein>
    <submittedName>
        <fullName evidence="1">Uncharacterized protein</fullName>
    </submittedName>
</protein>
<sequence length="88" mass="9825">MNVMRVKEHHPLYGELSVIVGSKYTTDSDFAVWAYSRDSSPVPGKIPGIIVRPGSTEEVSEIIKLANITHTPEAPLFLVFRQVFPEEV</sequence>
<dbReference type="EMBL" id="FR695874">
    <property type="protein sequence ID" value="CBX30251.1"/>
    <property type="molecule type" value="Genomic_DNA"/>
</dbReference>
<proteinExistence type="predicted"/>
<evidence type="ECO:0000313" key="1">
    <source>
        <dbReference type="EMBL" id="CBX30251.1"/>
    </source>
</evidence>
<reference evidence="1" key="1">
    <citation type="journal article" date="2011" name="Environ. Microbiol.">
        <title>Genomic insights into the metabolic potential of the polycyclic aromatic hydrocarbon degrading sulfate-reducing Deltaproteobacterium N47.</title>
        <authorList>
            <person name="Bergmann F."/>
            <person name="Selesi D."/>
            <person name="Weinmaier T."/>
            <person name="Tischler P."/>
            <person name="Rattei T."/>
            <person name="Meckenstock R.U."/>
        </authorList>
    </citation>
    <scope>NUCLEOTIDE SEQUENCE</scope>
</reference>
<name>E1YHY2_9BACT</name>